<evidence type="ECO:0000256" key="22">
    <source>
        <dbReference type="PROSITE-ProRule" id="PRU01355"/>
    </source>
</evidence>
<evidence type="ECO:0000256" key="4">
    <source>
        <dbReference type="ARBA" id="ARBA00022723"/>
    </source>
</evidence>
<evidence type="ECO:0000256" key="8">
    <source>
        <dbReference type="ARBA" id="ARBA00023049"/>
    </source>
</evidence>
<evidence type="ECO:0000256" key="20">
    <source>
        <dbReference type="PIRSR" id="PIRSR601548-6"/>
    </source>
</evidence>
<keyword evidence="4 17" id="KW-0479">Metal-binding</keyword>
<dbReference type="GO" id="GO:0006508">
    <property type="term" value="P:proteolysis"/>
    <property type="evidence" value="ECO:0007669"/>
    <property type="project" value="UniProtKB-KW"/>
</dbReference>
<feature type="disulfide bond" evidence="18 22">
    <location>
        <begin position="545"/>
        <end position="563"/>
    </location>
</feature>
<evidence type="ECO:0000256" key="14">
    <source>
        <dbReference type="PIRSR" id="PIRSR601548-10"/>
    </source>
</evidence>
<dbReference type="PANTHER" id="PTHR10514:SF44">
    <property type="entry name" value="ANGIOTENSIN-CONVERTING ENZYME-RELATED"/>
    <property type="match status" value="1"/>
</dbReference>
<dbReference type="EMBL" id="JAZDUA010000580">
    <property type="protein sequence ID" value="KAK7790887.1"/>
    <property type="molecule type" value="Genomic_DNA"/>
</dbReference>
<feature type="binding site" evidence="16">
    <location>
        <position position="529"/>
    </location>
    <ligand>
        <name>chloride</name>
        <dbReference type="ChEBI" id="CHEBI:17996"/>
        <label>1</label>
    </ligand>
</feature>
<dbReference type="PANTHER" id="PTHR10514">
    <property type="entry name" value="ANGIOTENSIN-CONVERTING ENZYME"/>
    <property type="match status" value="1"/>
</dbReference>
<evidence type="ECO:0000256" key="23">
    <source>
        <dbReference type="RuleBase" id="RU361144"/>
    </source>
</evidence>
<dbReference type="GO" id="GO:0004180">
    <property type="term" value="F:carboxypeptidase activity"/>
    <property type="evidence" value="ECO:0007669"/>
    <property type="project" value="UniProtKB-KW"/>
</dbReference>
<keyword evidence="8 23" id="KW-0482">Metalloprotease</keyword>
<dbReference type="AlphaFoldDB" id="A0AAN9VI92"/>
<evidence type="ECO:0000256" key="2">
    <source>
        <dbReference type="ARBA" id="ARBA00022645"/>
    </source>
</evidence>
<keyword evidence="5 25" id="KW-0732">Signal</keyword>
<evidence type="ECO:0000256" key="11">
    <source>
        <dbReference type="ARBA" id="ARBA00036868"/>
    </source>
</evidence>
<feature type="binding site" evidence="17">
    <location>
        <position position="388"/>
    </location>
    <ligand>
        <name>Zn(2+)</name>
        <dbReference type="ChEBI" id="CHEBI:29105"/>
        <label>1</label>
        <note>catalytic</note>
    </ligand>
</feature>
<evidence type="ECO:0000256" key="7">
    <source>
        <dbReference type="ARBA" id="ARBA00022833"/>
    </source>
</evidence>
<evidence type="ECO:0000256" key="15">
    <source>
        <dbReference type="PIRSR" id="PIRSR601548-11"/>
    </source>
</evidence>
<feature type="glycosylation site" description="N-linked (GlcNAc...) asparagine" evidence="19">
    <location>
        <position position="159"/>
    </location>
</feature>
<dbReference type="EC" id="3.4.-.-" evidence="23"/>
<evidence type="ECO:0000256" key="10">
    <source>
        <dbReference type="ARBA" id="ARBA00023180"/>
    </source>
</evidence>
<feature type="glycosylation site" description="N-linked (GlcNAc...) asparagine" evidence="14">
    <location>
        <position position="75"/>
    </location>
</feature>
<reference evidence="26 27" key="1">
    <citation type="submission" date="2024-03" db="EMBL/GenBank/DDBJ databases">
        <title>The genome assembly and annotation of the cricket Gryllus longicercus Weissman &amp; Gray.</title>
        <authorList>
            <person name="Szrajer S."/>
            <person name="Gray D."/>
            <person name="Ylla G."/>
        </authorList>
    </citation>
    <scope>NUCLEOTIDE SEQUENCE [LARGE SCALE GENOMIC DNA]</scope>
    <source>
        <strain evidence="26">DAG 2021-001</strain>
        <tissue evidence="26">Whole body minus gut</tissue>
    </source>
</reference>
<evidence type="ECO:0000256" key="21">
    <source>
        <dbReference type="PIRSR" id="PIRSR601548-8"/>
    </source>
</evidence>
<feature type="disulfide bond" evidence="22">
    <location>
        <begin position="155"/>
        <end position="163"/>
    </location>
</feature>
<keyword evidence="9 18" id="KW-1015">Disulfide bond</keyword>
<feature type="binding site" evidence="17">
    <location>
        <position position="416"/>
    </location>
    <ligand>
        <name>Zn(2+)</name>
        <dbReference type="ChEBI" id="CHEBI:29105"/>
        <label>1</label>
        <note>catalytic</note>
    </ligand>
</feature>
<name>A0AAN9VI92_9ORTH</name>
<evidence type="ECO:0000256" key="13">
    <source>
        <dbReference type="PIRSR" id="PIRSR601548-1"/>
    </source>
</evidence>
<evidence type="ECO:0000256" key="19">
    <source>
        <dbReference type="PIRSR" id="PIRSR601548-5"/>
    </source>
</evidence>
<gene>
    <name evidence="26" type="ORF">R5R35_006654</name>
</gene>
<evidence type="ECO:0000256" key="25">
    <source>
        <dbReference type="SAM" id="SignalP"/>
    </source>
</evidence>
<dbReference type="GO" id="GO:0046872">
    <property type="term" value="F:metal ion binding"/>
    <property type="evidence" value="ECO:0007669"/>
    <property type="project" value="UniProtKB-KW"/>
</dbReference>
<feature type="signal peptide" evidence="25">
    <location>
        <begin position="1"/>
        <end position="28"/>
    </location>
</feature>
<keyword evidence="10 14" id="KW-0325">Glycoprotein</keyword>
<proteinExistence type="inferred from homology"/>
<feature type="active site" description="Proton acceptor 1" evidence="13">
    <location>
        <position position="389"/>
    </location>
</feature>
<dbReference type="PROSITE" id="PS52011">
    <property type="entry name" value="PEPTIDASE_M2"/>
    <property type="match status" value="1"/>
</dbReference>
<comment type="cofactor">
    <cofactor evidence="23">
        <name>Zn(2+)</name>
        <dbReference type="ChEBI" id="CHEBI:29105"/>
    </cofactor>
    <text evidence="23">Binds 1 zinc ion per subunit.</text>
</comment>
<dbReference type="GO" id="GO:0005615">
    <property type="term" value="C:extracellular space"/>
    <property type="evidence" value="ECO:0007669"/>
    <property type="project" value="TreeGrafter"/>
</dbReference>
<evidence type="ECO:0000313" key="27">
    <source>
        <dbReference type="Proteomes" id="UP001378592"/>
    </source>
</evidence>
<evidence type="ECO:0000256" key="9">
    <source>
        <dbReference type="ARBA" id="ARBA00023157"/>
    </source>
</evidence>
<feature type="active site" description="Proton acceptor 2" evidence="15">
    <location>
        <position position="389"/>
    </location>
</feature>
<comment type="caution">
    <text evidence="26">The sequence shown here is derived from an EMBL/GenBank/DDBJ whole genome shotgun (WGS) entry which is preliminary data.</text>
</comment>
<evidence type="ECO:0000256" key="16">
    <source>
        <dbReference type="PIRSR" id="PIRSR601548-2"/>
    </source>
</evidence>
<feature type="disulfide bond" evidence="18 22">
    <location>
        <begin position="357"/>
        <end position="375"/>
    </location>
</feature>
<dbReference type="FunFam" id="1.10.1370.30:FF:000004">
    <property type="entry name" value="Angiotensin-converting enzyme"/>
    <property type="match status" value="1"/>
</dbReference>
<keyword evidence="7 17" id="KW-0862">Zinc</keyword>
<feature type="binding site" evidence="21">
    <location>
        <position position="388"/>
    </location>
    <ligand>
        <name>Zn(2+)</name>
        <dbReference type="ChEBI" id="CHEBI:29105"/>
        <label>2</label>
        <note>catalytic</note>
    </ligand>
</feature>
<dbReference type="Gene3D" id="1.10.1370.30">
    <property type="match status" value="1"/>
</dbReference>
<feature type="binding site" evidence="21">
    <location>
        <position position="392"/>
    </location>
    <ligand>
        <name>Zn(2+)</name>
        <dbReference type="ChEBI" id="CHEBI:29105"/>
        <label>2</label>
        <note>catalytic</note>
    </ligand>
</feature>
<dbReference type="Proteomes" id="UP001378592">
    <property type="component" value="Unassembled WGS sequence"/>
</dbReference>
<keyword evidence="6 23" id="KW-0378">Hydrolase</keyword>
<evidence type="ECO:0000256" key="24">
    <source>
        <dbReference type="SAM" id="MobiDB-lite"/>
    </source>
</evidence>
<dbReference type="GO" id="GO:0008241">
    <property type="term" value="F:peptidyl-dipeptidase activity"/>
    <property type="evidence" value="ECO:0007669"/>
    <property type="project" value="UniProtKB-EC"/>
</dbReference>
<feature type="binding site" evidence="17">
    <location>
        <position position="392"/>
    </location>
    <ligand>
        <name>Zn(2+)</name>
        <dbReference type="ChEBI" id="CHEBI:29105"/>
        <label>1</label>
        <note>catalytic</note>
    </ligand>
</feature>
<accession>A0AAN9VI92</accession>
<feature type="active site" description="Proton donor 1" evidence="13">
    <location>
        <position position="520"/>
    </location>
</feature>
<feature type="binding site" evidence="16">
    <location>
        <position position="230"/>
    </location>
    <ligand>
        <name>chloride</name>
        <dbReference type="ChEBI" id="CHEBI:17996"/>
        <label>1</label>
    </ligand>
</feature>
<evidence type="ECO:0000256" key="17">
    <source>
        <dbReference type="PIRSR" id="PIRSR601548-3"/>
    </source>
</evidence>
<dbReference type="InterPro" id="IPR001548">
    <property type="entry name" value="Peptidase_M2"/>
</dbReference>
<keyword evidence="2 23" id="KW-0121">Carboxypeptidase</keyword>
<feature type="glycosylation site" description="N-linked (GlcNAc...) asparagine; partial" evidence="14">
    <location>
        <position position="159"/>
    </location>
</feature>
<comment type="catalytic activity">
    <reaction evidence="11">
        <text>Release of a C-terminal dipeptide, oligopeptide-|-Xaa-Yaa, when Xaa is not Pro, and Yaa is neither Asp nor Glu. Thus, conversion of angiotensin I to angiotensin II, with increase in vasoconstrictor activity, but no action on angiotensin II.</text>
        <dbReference type="EC" id="3.4.15.1"/>
    </reaction>
</comment>
<dbReference type="Pfam" id="PF01401">
    <property type="entry name" value="Peptidase_M2"/>
    <property type="match status" value="1"/>
</dbReference>
<feature type="chain" id="PRO_5043005803" description="Angiotensin-converting enzyme" evidence="25">
    <location>
        <begin position="29"/>
        <end position="733"/>
    </location>
</feature>
<keyword evidence="27" id="KW-1185">Reference proteome</keyword>
<feature type="binding site" evidence="21">
    <location>
        <position position="416"/>
    </location>
    <ligand>
        <name>Zn(2+)</name>
        <dbReference type="ChEBI" id="CHEBI:29105"/>
        <label>2</label>
        <note>catalytic</note>
    </ligand>
</feature>
<protein>
    <recommendedName>
        <fullName evidence="12 23">Angiotensin-converting enzyme</fullName>
        <ecNumber evidence="23">3.4.-.-</ecNumber>
    </recommendedName>
</protein>
<evidence type="ECO:0000256" key="3">
    <source>
        <dbReference type="ARBA" id="ARBA00022670"/>
    </source>
</evidence>
<evidence type="ECO:0000313" key="26">
    <source>
        <dbReference type="EMBL" id="KAK7790887.1"/>
    </source>
</evidence>
<dbReference type="CDD" id="cd06461">
    <property type="entry name" value="M2_ACE"/>
    <property type="match status" value="1"/>
</dbReference>
<feature type="active site" description="Proton donor 2" evidence="20">
    <location>
        <position position="520"/>
    </location>
</feature>
<keyword evidence="3 23" id="KW-0645">Protease</keyword>
<evidence type="ECO:0000256" key="12">
    <source>
        <dbReference type="ARBA" id="ARBA00039858"/>
    </source>
</evidence>
<comment type="similarity">
    <text evidence="1 22 23">Belongs to the peptidase M2 family.</text>
</comment>
<evidence type="ECO:0000256" key="5">
    <source>
        <dbReference type="ARBA" id="ARBA00022729"/>
    </source>
</evidence>
<dbReference type="GO" id="GO:0008237">
    <property type="term" value="F:metallopeptidase activity"/>
    <property type="evidence" value="ECO:0007669"/>
    <property type="project" value="UniProtKB-KW"/>
</dbReference>
<evidence type="ECO:0000256" key="6">
    <source>
        <dbReference type="ARBA" id="ARBA00022801"/>
    </source>
</evidence>
<dbReference type="GO" id="GO:0005886">
    <property type="term" value="C:plasma membrane"/>
    <property type="evidence" value="ECO:0007669"/>
    <property type="project" value="TreeGrafter"/>
</dbReference>
<dbReference type="PRINTS" id="PR00791">
    <property type="entry name" value="PEPDIPTASEA"/>
</dbReference>
<sequence length="733" mass="83104">MTWDRMAPGAPLRLVPLLVLVVLGLVSALDPALEEAAARDPDPEAAAREYLRELDHDTGVHLNRASLAEWAYASNLTEHNLKRKLEVSAEVAAFQKEAWHRTVHFPWQTFRDPDLRRQFRKYSVLGSAALPPEKFEKLEKLTSEMESIYSTAKICDYFNQTKCDLSLEPDLVELLTHSRDANELRHAWVEWRRASGEKCRGLFERYVALSNEAAALNNFTDMSEMWLEPYEAKDFRDQVRELWEQLRPLYEQLHAYVRRKLQEQYGEAEVSRDGPIPAHLLGEMWSSTWKNVANFSAPAVAQPPPDVSPALKQQGYTPLRIFKLAEEFFISLNMSAMPDLFWERSILEKPADREITCHASAWDFYDAKDFRIKQCTRVDMEHMFTAHHEMGHIQYFLQYKHQPVVYREGANPGFHEAVGDVMSLSVSTPKHLRQVGLLRDEGPRDDDASALNYLFLQALQKVAFLPYAYLMDLWRWDVFNGSVTSDEYNCRWWRLREQYQGIEPPVDRTEEDFDPGAKYHIVASVPYIRYFVSYVIQFQFHRALCLEAGQFDPNDPMKPLYACDIYGSTAAGNKLKAMLQLGSSRPWPEALEAVTGSRRMDASGLLDYFKPLYEWLKAENARTGERVGWGPSRRACVSTRDELERLRRPDDMMDANKMEVDKMDAEMGGAVAAAAAPEAVPEVAAAAAAVVPEAAAPAADAPVPAPAPAAVAAPSDSVADEVVPAAEAPVDRR</sequence>
<feature type="region of interest" description="Disordered" evidence="24">
    <location>
        <begin position="694"/>
        <end position="733"/>
    </location>
</feature>
<organism evidence="26 27">
    <name type="scientific">Gryllus longicercus</name>
    <dbReference type="NCBI Taxonomy" id="2509291"/>
    <lineage>
        <taxon>Eukaryota</taxon>
        <taxon>Metazoa</taxon>
        <taxon>Ecdysozoa</taxon>
        <taxon>Arthropoda</taxon>
        <taxon>Hexapoda</taxon>
        <taxon>Insecta</taxon>
        <taxon>Pterygota</taxon>
        <taxon>Neoptera</taxon>
        <taxon>Polyneoptera</taxon>
        <taxon>Orthoptera</taxon>
        <taxon>Ensifera</taxon>
        <taxon>Gryllidea</taxon>
        <taxon>Grylloidea</taxon>
        <taxon>Gryllidae</taxon>
        <taxon>Gryllinae</taxon>
        <taxon>Gryllus</taxon>
    </lineage>
</organism>
<evidence type="ECO:0000256" key="1">
    <source>
        <dbReference type="ARBA" id="ARBA00008139"/>
    </source>
</evidence>
<evidence type="ECO:0000256" key="18">
    <source>
        <dbReference type="PIRSR" id="PIRSR601548-4"/>
    </source>
</evidence>
<dbReference type="SUPFAM" id="SSF55486">
    <property type="entry name" value="Metalloproteases ('zincins'), catalytic domain"/>
    <property type="match status" value="1"/>
</dbReference>